<feature type="transmembrane region" description="Helical" evidence="1">
    <location>
        <begin position="356"/>
        <end position="376"/>
    </location>
</feature>
<reference evidence="2 3" key="1">
    <citation type="submission" date="2024-09" db="EMBL/GenBank/DDBJ databases">
        <authorList>
            <person name="Sun Q."/>
            <person name="Mori K."/>
        </authorList>
    </citation>
    <scope>NUCLEOTIDE SEQUENCE [LARGE SCALE GENOMIC DNA]</scope>
    <source>
        <strain evidence="2 3">CGMCC 1.15906</strain>
    </source>
</reference>
<gene>
    <name evidence="2" type="ORF">ACFFGN_02895</name>
</gene>
<feature type="transmembrane region" description="Helical" evidence="1">
    <location>
        <begin position="193"/>
        <end position="220"/>
    </location>
</feature>
<keyword evidence="1" id="KW-0472">Membrane</keyword>
<evidence type="ECO:0000313" key="3">
    <source>
        <dbReference type="Proteomes" id="UP001589890"/>
    </source>
</evidence>
<protein>
    <submittedName>
        <fullName evidence="2">DUF2079 domain-containing protein</fullName>
    </submittedName>
</protein>
<evidence type="ECO:0000313" key="2">
    <source>
        <dbReference type="EMBL" id="MFC0622991.1"/>
    </source>
</evidence>
<feature type="transmembrane region" description="Helical" evidence="1">
    <location>
        <begin position="280"/>
        <end position="303"/>
    </location>
</feature>
<dbReference type="Proteomes" id="UP001589890">
    <property type="component" value="Unassembled WGS sequence"/>
</dbReference>
<dbReference type="Pfam" id="PF09852">
    <property type="entry name" value="DUF2079"/>
    <property type="match status" value="1"/>
</dbReference>
<dbReference type="InterPro" id="IPR018650">
    <property type="entry name" value="STSV1_Orf64"/>
</dbReference>
<feature type="transmembrane region" description="Helical" evidence="1">
    <location>
        <begin position="323"/>
        <end position="344"/>
    </location>
</feature>
<feature type="transmembrane region" description="Helical" evidence="1">
    <location>
        <begin position="36"/>
        <end position="55"/>
    </location>
</feature>
<keyword evidence="3" id="KW-1185">Reference proteome</keyword>
<accession>A0ABV6QEE3</accession>
<name>A0ABV6QEE3_9ACTN</name>
<keyword evidence="1" id="KW-1133">Transmembrane helix</keyword>
<dbReference type="RefSeq" id="WP_380043880.1">
    <property type="nucleotide sequence ID" value="NZ_JBHLTC010000002.1"/>
</dbReference>
<sequence>MLVATRPPPAPGRRSKAAPRVRLAIATFRPARTTTWLAAAVSCVFAIVYVVYSLGRHRAFATTGFDLGIFEQAVSNYAHGHWPTSNLREPGLNLLGDHFHPILIVLAPFYRLFPSAETLLVAQALLLAISVFPVTRIACSALGRGLGIAIGASYGLSWGLQNTVRFDFHEVAFAVPMLAFALEAVLRGRYRAAVAFAAPLVFVKEDLGLTLAALGVVLALHRPTRRLGLRTAVAGGLACALTVLVVIPAFSADGVYRYLSSGGVNPYGAAVGDRFDSGKLCLLFLLLVPTAFIALRSPLLILAVPTLAWRLQGTNRAYWTPDYHYDAVLMPILFCGLVHALVLLRPRLMRITRGTAGTAWARAFLAAALLMIGPYAGTPTPLRGLTDGNFNNPPEYAAAAKRLMAEIPDGASVATDNLLASQLTSHTNVYLLQHTDKAEWILAFASQSKGLCHLTASEVVTDGPLVLIHQTWPTNPASIPDC</sequence>
<dbReference type="EMBL" id="JBHLTC010000002">
    <property type="protein sequence ID" value="MFC0622991.1"/>
    <property type="molecule type" value="Genomic_DNA"/>
</dbReference>
<evidence type="ECO:0000256" key="1">
    <source>
        <dbReference type="SAM" id="Phobius"/>
    </source>
</evidence>
<proteinExistence type="predicted"/>
<keyword evidence="1" id="KW-0812">Transmembrane</keyword>
<organism evidence="2 3">
    <name type="scientific">Kribbella deserti</name>
    <dbReference type="NCBI Taxonomy" id="1926257"/>
    <lineage>
        <taxon>Bacteria</taxon>
        <taxon>Bacillati</taxon>
        <taxon>Actinomycetota</taxon>
        <taxon>Actinomycetes</taxon>
        <taxon>Propionibacteriales</taxon>
        <taxon>Kribbellaceae</taxon>
        <taxon>Kribbella</taxon>
    </lineage>
</organism>
<comment type="caution">
    <text evidence="2">The sequence shown here is derived from an EMBL/GenBank/DDBJ whole genome shotgun (WGS) entry which is preliminary data.</text>
</comment>
<feature type="transmembrane region" description="Helical" evidence="1">
    <location>
        <begin position="232"/>
        <end position="259"/>
    </location>
</feature>